<gene>
    <name evidence="3" type="ORF">IC63_07685</name>
</gene>
<dbReference type="InterPro" id="IPR007742">
    <property type="entry name" value="NosD_dom"/>
</dbReference>
<feature type="signal peptide" evidence="1">
    <location>
        <begin position="1"/>
        <end position="22"/>
    </location>
</feature>
<dbReference type="InterPro" id="IPR012334">
    <property type="entry name" value="Pectin_lyas_fold"/>
</dbReference>
<comment type="caution">
    <text evidence="3">The sequence shown here is derived from an EMBL/GenBank/DDBJ whole genome shotgun (WGS) entry which is preliminary data.</text>
</comment>
<feature type="domain" description="Carbohydrate-binding/sugar hydrolysis" evidence="2">
    <location>
        <begin position="41"/>
        <end position="194"/>
    </location>
</feature>
<dbReference type="Gene3D" id="2.160.20.10">
    <property type="entry name" value="Single-stranded right-handed beta-helix, Pectin lyase-like"/>
    <property type="match status" value="2"/>
</dbReference>
<dbReference type="InterPro" id="IPR006626">
    <property type="entry name" value="PbH1"/>
</dbReference>
<dbReference type="OrthoDB" id="9767990at2"/>
<reference evidence="3 4" key="2">
    <citation type="submission" date="2014-10" db="EMBL/GenBank/DDBJ databases">
        <title>Paracoccus sanguinis sp. nov., isolated from clinical specimens of New York State patients.</title>
        <authorList>
            <person name="Mingle L.A."/>
            <person name="Cole J.A."/>
            <person name="Lapierre P."/>
            <person name="Musser K.A."/>
        </authorList>
    </citation>
    <scope>NUCLEOTIDE SEQUENCE [LARGE SCALE GENOMIC DNA]</scope>
    <source>
        <strain evidence="3 4">HAMBI 3106</strain>
    </source>
</reference>
<keyword evidence="1" id="KW-0732">Signal</keyword>
<dbReference type="RefSeq" id="WP_036718608.1">
    <property type="nucleotide sequence ID" value="NZ_JRKS01000018.1"/>
</dbReference>
<evidence type="ECO:0000259" key="2">
    <source>
        <dbReference type="SMART" id="SM00722"/>
    </source>
</evidence>
<dbReference type="STRING" id="690417.IC63_07685"/>
<dbReference type="Proteomes" id="UP000029917">
    <property type="component" value="Unassembled WGS sequence"/>
</dbReference>
<dbReference type="NCBIfam" id="TIGR04247">
    <property type="entry name" value="NosD_copper_fam"/>
    <property type="match status" value="1"/>
</dbReference>
<feature type="chain" id="PRO_5001945932" evidence="1">
    <location>
        <begin position="23"/>
        <end position="450"/>
    </location>
</feature>
<dbReference type="SMART" id="SM00722">
    <property type="entry name" value="CASH"/>
    <property type="match status" value="2"/>
</dbReference>
<proteinExistence type="predicted"/>
<keyword evidence="4" id="KW-1185">Reference proteome</keyword>
<dbReference type="SMART" id="SM00710">
    <property type="entry name" value="PbH1"/>
    <property type="match status" value="10"/>
</dbReference>
<sequence>MIRRVPLALALAACLLPGLAAAAERAVAPGPGTLAAAIATAAPGDVLKLSPGRHDGPVILDKPLTLDGGGDASGNGAELVGNGTGSVITITGPDAVVRGLLITGSGSAHQTIDSGVQIKKGGDRAVVADNRLVGNLYGVDVHGGIDVQVRGNHIEGRRDRRINDRGNGIYVWTSPGLVADGNVIDWGRDGILVTIGRKLTFTNNRFTNLRFAVHYMYAHDSVVSGNVSLGNHLGYALMYSERLKVHDNISLHDRAQGLMFNYTNNGDVTGNLVRNADKCVFIYNAHRNIIANNRFEGCATGIHFTAGSERNALTGNGFVGNRNQVKYVGTRDIEWSVEGRGNYWSDHPAFDLNGDGIADSPFRPNDLMDHVLWSQPAAALLTGAPVVQLVRWSQSAFPATLPGGVVDSFPLMAPPVIPVDPSDEAAAAVAIAARAAQGIEDEQFDPLKAH</sequence>
<feature type="domain" description="Carbohydrate-binding/sugar hydrolysis" evidence="2">
    <location>
        <begin position="200"/>
        <end position="360"/>
    </location>
</feature>
<dbReference type="AlphaFoldDB" id="A0A099FA83"/>
<dbReference type="InterPro" id="IPR011050">
    <property type="entry name" value="Pectin_lyase_fold/virulence"/>
</dbReference>
<evidence type="ECO:0000256" key="1">
    <source>
        <dbReference type="SAM" id="SignalP"/>
    </source>
</evidence>
<name>A0A099FA83_9RHOB</name>
<dbReference type="SUPFAM" id="SSF51126">
    <property type="entry name" value="Pectin lyase-like"/>
    <property type="match status" value="1"/>
</dbReference>
<protein>
    <submittedName>
        <fullName evidence="3">Carbohydrate-binding protein</fullName>
    </submittedName>
</protein>
<accession>A0A099FA83</accession>
<organism evidence="3 4">
    <name type="scientific">Paracoccus sphaerophysae</name>
    <dbReference type="NCBI Taxonomy" id="690417"/>
    <lineage>
        <taxon>Bacteria</taxon>
        <taxon>Pseudomonadati</taxon>
        <taxon>Pseudomonadota</taxon>
        <taxon>Alphaproteobacteria</taxon>
        <taxon>Rhodobacterales</taxon>
        <taxon>Paracoccaceae</taxon>
        <taxon>Paracoccus</taxon>
    </lineage>
</organism>
<dbReference type="EMBL" id="JRKS01000018">
    <property type="protein sequence ID" value="KGJ07640.1"/>
    <property type="molecule type" value="Genomic_DNA"/>
</dbReference>
<dbReference type="Pfam" id="PF05048">
    <property type="entry name" value="NosD"/>
    <property type="match status" value="1"/>
</dbReference>
<reference evidence="3 4" key="1">
    <citation type="submission" date="2014-09" db="EMBL/GenBank/DDBJ databases">
        <authorList>
            <person name="McGinnis J.M."/>
            <person name="Wolfgang W.J."/>
        </authorList>
    </citation>
    <scope>NUCLEOTIDE SEQUENCE [LARGE SCALE GENOMIC DNA]</scope>
    <source>
        <strain evidence="3 4">HAMBI 3106</strain>
    </source>
</reference>
<evidence type="ECO:0000313" key="4">
    <source>
        <dbReference type="Proteomes" id="UP000029917"/>
    </source>
</evidence>
<evidence type="ECO:0000313" key="3">
    <source>
        <dbReference type="EMBL" id="KGJ07640.1"/>
    </source>
</evidence>
<dbReference type="InterPro" id="IPR006633">
    <property type="entry name" value="Carb-bd_sugar_hydrolysis-dom"/>
</dbReference>
<dbReference type="InterPro" id="IPR026464">
    <property type="entry name" value="NosD_copper_fam"/>
</dbReference>